<sequence length="80" mass="9121">MSIQTTRLETGDTDVRIHVLEQVDKTTVRIKVVADRCWRLEVDLLTEEIDILASYNAAGDLADVPFPDWIDAVTDHLERL</sequence>
<dbReference type="RefSeq" id="WP_114585446.1">
    <property type="nucleotide sequence ID" value="NZ_CP031150.1"/>
</dbReference>
<dbReference type="AlphaFoldDB" id="A0A345E285"/>
<keyword evidence="2" id="KW-1185">Reference proteome</keyword>
<accession>A0A345E285</accession>
<name>A0A345E285_9EURY</name>
<gene>
    <name evidence="1" type="ORF">DU500_07580</name>
</gene>
<dbReference type="KEGG" id="haj:DU500_07580"/>
<organism evidence="1 2">
    <name type="scientific">Haloplanus rubicundus</name>
    <dbReference type="NCBI Taxonomy" id="1547898"/>
    <lineage>
        <taxon>Archaea</taxon>
        <taxon>Methanobacteriati</taxon>
        <taxon>Methanobacteriota</taxon>
        <taxon>Stenosarchaea group</taxon>
        <taxon>Halobacteria</taxon>
        <taxon>Halobacteriales</taxon>
        <taxon>Haloferacaceae</taxon>
        <taxon>Haloplanus</taxon>
    </lineage>
</organism>
<dbReference type="GeneID" id="37283235"/>
<evidence type="ECO:0000313" key="2">
    <source>
        <dbReference type="Proteomes" id="UP000253273"/>
    </source>
</evidence>
<reference evidence="1 2" key="1">
    <citation type="submission" date="2018-07" db="EMBL/GenBank/DDBJ databases">
        <title>Genome sequences of Haloplanus sp. CBA1113.</title>
        <authorList>
            <person name="Kim Y.B."/>
            <person name="Roh S.W."/>
        </authorList>
    </citation>
    <scope>NUCLEOTIDE SEQUENCE [LARGE SCALE GENOMIC DNA]</scope>
    <source>
        <strain evidence="1 2">CBA1113</strain>
    </source>
</reference>
<dbReference type="Proteomes" id="UP000253273">
    <property type="component" value="Chromosome"/>
</dbReference>
<dbReference type="EMBL" id="CP031150">
    <property type="protein sequence ID" value="AXG06307.1"/>
    <property type="molecule type" value="Genomic_DNA"/>
</dbReference>
<protein>
    <submittedName>
        <fullName evidence="1">Uncharacterized protein</fullName>
    </submittedName>
</protein>
<evidence type="ECO:0000313" key="1">
    <source>
        <dbReference type="EMBL" id="AXG06307.1"/>
    </source>
</evidence>
<proteinExistence type="predicted"/>